<evidence type="ECO:0000313" key="1">
    <source>
        <dbReference type="EMBL" id="TCL04185.1"/>
    </source>
</evidence>
<comment type="caution">
    <text evidence="1">The sequence shown here is derived from an EMBL/GenBank/DDBJ whole genome shotgun (WGS) entry which is preliminary data.</text>
</comment>
<reference evidence="1 2" key="1">
    <citation type="submission" date="2019-02" db="EMBL/GenBank/DDBJ databases">
        <title>Investigation of anaerobic lignin degradation for improved lignocellulosic biofuels.</title>
        <authorList>
            <person name="Deangelis K."/>
        </authorList>
    </citation>
    <scope>NUCLEOTIDE SEQUENCE [LARGE SCALE GENOMIC DNA]</scope>
    <source>
        <strain evidence="1 2">159R</strain>
    </source>
</reference>
<proteinExistence type="predicted"/>
<dbReference type="AlphaFoldDB" id="A0A4R1N9X6"/>
<dbReference type="Pfam" id="PF14001">
    <property type="entry name" value="YdfZ"/>
    <property type="match status" value="1"/>
</dbReference>
<accession>A0A4R1N9X6</accession>
<organism evidence="1 2">
    <name type="scientific">Sodalis ligni</name>
    <dbReference type="NCBI Taxonomy" id="2697027"/>
    <lineage>
        <taxon>Bacteria</taxon>
        <taxon>Pseudomonadati</taxon>
        <taxon>Pseudomonadota</taxon>
        <taxon>Gammaproteobacteria</taxon>
        <taxon>Enterobacterales</taxon>
        <taxon>Bruguierivoracaceae</taxon>
        <taxon>Sodalis</taxon>
    </lineage>
</organism>
<dbReference type="OrthoDB" id="6505358at2"/>
<dbReference type="RefSeq" id="WP_132922984.1">
    <property type="nucleotide sequence ID" value="NZ_CP075169.1"/>
</dbReference>
<gene>
    <name evidence="1" type="ORF">EZJ58_2295</name>
</gene>
<dbReference type="Proteomes" id="UP000294555">
    <property type="component" value="Unassembled WGS sequence"/>
</dbReference>
<evidence type="ECO:0000313" key="2">
    <source>
        <dbReference type="Proteomes" id="UP000294555"/>
    </source>
</evidence>
<sequence length="66" mass="7305">MIHVYDRNRNAIIPGQKVMIAATGETSIAKAVHAEGLSPVEAERAKCVELQNTAERYIPFELIRLA</sequence>
<name>A0A4R1N9X6_9GAMM</name>
<dbReference type="EMBL" id="SJOI01000001">
    <property type="protein sequence ID" value="TCL04185.1"/>
    <property type="molecule type" value="Genomic_DNA"/>
</dbReference>
<protein>
    <submittedName>
        <fullName evidence="1">Putative selenium-binding protein YdfZ</fullName>
    </submittedName>
</protein>
<keyword evidence="2" id="KW-1185">Reference proteome</keyword>
<dbReference type="InterPro" id="IPR017704">
    <property type="entry name" value="Se-bd_putative_YdfZ"/>
</dbReference>
<dbReference type="NCBIfam" id="TIGR03318">
    <property type="entry name" value="YdfZ_fam"/>
    <property type="match status" value="1"/>
</dbReference>